<gene>
    <name evidence="2" type="ordered locus">EbC_04160</name>
</gene>
<dbReference type="eggNOG" id="ENOG502ZC70">
    <property type="taxonomic scope" value="Bacteria"/>
</dbReference>
<feature type="transmembrane region" description="Helical" evidence="1">
    <location>
        <begin position="20"/>
        <end position="41"/>
    </location>
</feature>
<dbReference type="STRING" id="634500.EbC_04160"/>
<reference evidence="2 3" key="1">
    <citation type="journal article" date="2010" name="BMC Genomics">
        <title>Genome comparison of the epiphytic bacteria Erwinia billingiae and E. tasmaniensis with the pear pathogen E. pyrifoliae.</title>
        <authorList>
            <person name="Kube M."/>
            <person name="Migdoll A.M."/>
            <person name="Gehring I."/>
            <person name="Heitmann K."/>
            <person name="Mayer Y."/>
            <person name="Kuhl H."/>
            <person name="Knaust F."/>
            <person name="Geider K."/>
            <person name="Reinhardt R."/>
        </authorList>
    </citation>
    <scope>NUCLEOTIDE SEQUENCE [LARGE SCALE GENOMIC DNA]</scope>
    <source>
        <strain evidence="2 3">Eb661</strain>
    </source>
</reference>
<accession>D8MM63</accession>
<keyword evidence="3" id="KW-1185">Reference proteome</keyword>
<feature type="transmembrane region" description="Helical" evidence="1">
    <location>
        <begin position="48"/>
        <end position="69"/>
    </location>
</feature>
<dbReference type="EMBL" id="FP236843">
    <property type="protein sequence ID" value="CAX57947.1"/>
    <property type="molecule type" value="Genomic_DNA"/>
</dbReference>
<keyword evidence="1" id="KW-0472">Membrane</keyword>
<sequence length="374" mass="42981">MAWPIPDIPEKYSFPKPKIWLWIVVLLVIQTFGFITSMWVFKTTNYDAILLSGVLSAFLLWLCIFGVVFNRYEQSSNARISWEAERERTKAEWQQWSRRQLAVVGNVLFSPEENGMESLLGEFEDVPAYPEKARPLFNSPCIYASLMRKIDLNLEQQYPRYRNLMHAIYVLQASGRYDKKSNKAIFQQWDLVPDIIDPTQPLHSLFDSHDSDGLVLIICFQNWSALAAGEVSEFISAQLMAMPKYARQHSIPVIAGLNRIMPLEAGSFKKDLDMFFEYSQAGKQDLEYIWLSGNTEKTTAEIMQYATDTQWLLPNSQPLRSVDFSFGPPGEMALPLGIAMMVEVANKKDKDQLFIYQTPHQTGALCLITRELYL</sequence>
<evidence type="ECO:0000256" key="1">
    <source>
        <dbReference type="SAM" id="Phobius"/>
    </source>
</evidence>
<protein>
    <submittedName>
        <fullName evidence="2">Conserved uncharacterized protein</fullName>
    </submittedName>
</protein>
<dbReference type="AlphaFoldDB" id="D8MM63"/>
<dbReference type="KEGG" id="ebi:EbC_04160"/>
<keyword evidence="1" id="KW-0812">Transmembrane</keyword>
<dbReference type="HOGENOM" id="CLU_723163_0_0_6"/>
<evidence type="ECO:0000313" key="3">
    <source>
        <dbReference type="Proteomes" id="UP000008793"/>
    </source>
</evidence>
<name>D8MM63_ERWBE</name>
<dbReference type="Proteomes" id="UP000008793">
    <property type="component" value="Chromosome"/>
</dbReference>
<organism evidence="3">
    <name type="scientific">Erwinia billingiae (strain Eb661)</name>
    <dbReference type="NCBI Taxonomy" id="634500"/>
    <lineage>
        <taxon>Bacteria</taxon>
        <taxon>Pseudomonadati</taxon>
        <taxon>Pseudomonadota</taxon>
        <taxon>Gammaproteobacteria</taxon>
        <taxon>Enterobacterales</taxon>
        <taxon>Erwiniaceae</taxon>
        <taxon>Erwinia</taxon>
    </lineage>
</organism>
<proteinExistence type="predicted"/>
<keyword evidence="1" id="KW-1133">Transmembrane helix</keyword>
<evidence type="ECO:0000313" key="2">
    <source>
        <dbReference type="EMBL" id="CAX57947.1"/>
    </source>
</evidence>